<sequence>MATSGNAAASGITPGAVAGEYERQRRVVAQLLTRLRTTYLAKVVAVSNAGTVASIGTVDVQPIVGQLDNAGNVIAHGTIHGIPYLRVQGGANAVILDPQVGDIGLVAVCDRDSSAARSNREASAPGSLRKFDMSDSVYTFSVLSDPPRQYVVLAADGIDIVSPARIRMAAPTIILQADNEIGITAGSQITNSAPAIALDGALTQGDGAHGGDAHIAGTLTADRDVIAAGTSLHDHDHRDSQGGTTSPPL</sequence>
<dbReference type="AlphaFoldDB" id="A0A9X1RMU9"/>
<name>A0A9X1RMU9_9BURK</name>
<gene>
    <name evidence="1" type="ORF">L5014_06580</name>
</gene>
<evidence type="ECO:0000313" key="2">
    <source>
        <dbReference type="Proteomes" id="UP001139308"/>
    </source>
</evidence>
<dbReference type="EMBL" id="JAKLJA010000003">
    <property type="protein sequence ID" value="MCG5073034.1"/>
    <property type="molecule type" value="Genomic_DNA"/>
</dbReference>
<protein>
    <submittedName>
        <fullName evidence="1">Oxidoreductase</fullName>
    </submittedName>
</protein>
<accession>A0A9X1RMU9</accession>
<dbReference type="Proteomes" id="UP001139308">
    <property type="component" value="Unassembled WGS sequence"/>
</dbReference>
<keyword evidence="2" id="KW-1185">Reference proteome</keyword>
<dbReference type="Gene3D" id="2.40.50.230">
    <property type="entry name" value="Gp5 N-terminal domain"/>
    <property type="match status" value="1"/>
</dbReference>
<dbReference type="InterPro" id="IPR037026">
    <property type="entry name" value="Vgr_OB-fold_dom_sf"/>
</dbReference>
<dbReference type="RefSeq" id="WP_238462768.1">
    <property type="nucleotide sequence ID" value="NZ_JAKLJA010000003.1"/>
</dbReference>
<proteinExistence type="predicted"/>
<comment type="caution">
    <text evidence="1">The sequence shown here is derived from an EMBL/GenBank/DDBJ whole genome shotgun (WGS) entry which is preliminary data.</text>
</comment>
<reference evidence="1" key="1">
    <citation type="submission" date="2022-01" db="EMBL/GenBank/DDBJ databases">
        <title>Genome sequence and assembly of Parabukholderia sp. RG36.</title>
        <authorList>
            <person name="Chhetri G."/>
        </authorList>
    </citation>
    <scope>NUCLEOTIDE SEQUENCE</scope>
    <source>
        <strain evidence="1">RG36</strain>
    </source>
</reference>
<evidence type="ECO:0000313" key="1">
    <source>
        <dbReference type="EMBL" id="MCG5073034.1"/>
    </source>
</evidence>
<organism evidence="1 2">
    <name type="scientific">Paraburkholderia tagetis</name>
    <dbReference type="NCBI Taxonomy" id="2913261"/>
    <lineage>
        <taxon>Bacteria</taxon>
        <taxon>Pseudomonadati</taxon>
        <taxon>Pseudomonadota</taxon>
        <taxon>Betaproteobacteria</taxon>
        <taxon>Burkholderiales</taxon>
        <taxon>Burkholderiaceae</taxon>
        <taxon>Paraburkholderia</taxon>
    </lineage>
</organism>